<feature type="domain" description="Chromo" evidence="12">
    <location>
        <begin position="2683"/>
        <end position="2748"/>
    </location>
</feature>
<dbReference type="InterPro" id="IPR043128">
    <property type="entry name" value="Rev_trsase/Diguanyl_cyclase"/>
</dbReference>
<dbReference type="PANTHER" id="PTHR37984:SF5">
    <property type="entry name" value="PROTEIN NYNRIN-LIKE"/>
    <property type="match status" value="1"/>
</dbReference>
<dbReference type="InterPro" id="IPR001584">
    <property type="entry name" value="Integrase_cat-core"/>
</dbReference>
<dbReference type="Gene3D" id="3.10.10.10">
    <property type="entry name" value="HIV Type 1 Reverse Transcriptase, subunit A, domain 1"/>
    <property type="match status" value="1"/>
</dbReference>
<dbReference type="Gene3D" id="3.30.70.270">
    <property type="match status" value="2"/>
</dbReference>
<evidence type="ECO:0000313" key="16">
    <source>
        <dbReference type="EMBL" id="KAK3289671.1"/>
    </source>
</evidence>
<dbReference type="InterPro" id="IPR001878">
    <property type="entry name" value="Znf_CCHC"/>
</dbReference>
<dbReference type="InterPro" id="IPR050951">
    <property type="entry name" value="Retrovirus_Pol_polyprotein"/>
</dbReference>
<evidence type="ECO:0000259" key="12">
    <source>
        <dbReference type="PROSITE" id="PS50013"/>
    </source>
</evidence>
<name>A0AAE0H643_9CHLO</name>
<protein>
    <recommendedName>
        <fullName evidence="1">RNA-directed DNA polymerase</fullName>
        <ecNumber evidence="1">2.7.7.49</ecNumber>
    </recommendedName>
</protein>
<dbReference type="Gene3D" id="3.40.50.150">
    <property type="entry name" value="Vaccinia Virus protein VP39"/>
    <property type="match status" value="1"/>
</dbReference>
<keyword evidence="2" id="KW-0489">Methyltransferase</keyword>
<feature type="compositionally biased region" description="Basic and acidic residues" evidence="11">
    <location>
        <begin position="531"/>
        <end position="550"/>
    </location>
</feature>
<feature type="region of interest" description="Disordered" evidence="11">
    <location>
        <begin position="3085"/>
        <end position="3134"/>
    </location>
</feature>
<gene>
    <name evidence="16" type="ORF">CYMTET_2896</name>
</gene>
<dbReference type="InterPro" id="IPR029063">
    <property type="entry name" value="SAM-dependent_MTases_sf"/>
</dbReference>
<dbReference type="GO" id="GO:0015074">
    <property type="term" value="P:DNA integration"/>
    <property type="evidence" value="ECO:0007669"/>
    <property type="project" value="InterPro"/>
</dbReference>
<dbReference type="GO" id="GO:0016787">
    <property type="term" value="F:hydrolase activity"/>
    <property type="evidence" value="ECO:0007669"/>
    <property type="project" value="UniProtKB-KW"/>
</dbReference>
<evidence type="ECO:0000256" key="5">
    <source>
        <dbReference type="ARBA" id="ARBA00022722"/>
    </source>
</evidence>
<feature type="compositionally biased region" description="Polar residues" evidence="11">
    <location>
        <begin position="948"/>
        <end position="966"/>
    </location>
</feature>
<feature type="region of interest" description="Disordered" evidence="11">
    <location>
        <begin position="784"/>
        <end position="817"/>
    </location>
</feature>
<evidence type="ECO:0000256" key="10">
    <source>
        <dbReference type="SAM" id="Coils"/>
    </source>
</evidence>
<dbReference type="CDD" id="cd00303">
    <property type="entry name" value="retropepsin_like"/>
    <property type="match status" value="1"/>
</dbReference>
<feature type="compositionally biased region" description="Pro residues" evidence="11">
    <location>
        <begin position="3337"/>
        <end position="3350"/>
    </location>
</feature>
<evidence type="ECO:0000259" key="14">
    <source>
        <dbReference type="PROSITE" id="PS50878"/>
    </source>
</evidence>
<dbReference type="Gene3D" id="2.40.50.40">
    <property type="match status" value="1"/>
</dbReference>
<feature type="compositionally biased region" description="Polar residues" evidence="11">
    <location>
        <begin position="787"/>
        <end position="798"/>
    </location>
</feature>
<keyword evidence="5" id="KW-0540">Nuclease</keyword>
<keyword evidence="9" id="KW-0863">Zinc-finger</keyword>
<dbReference type="InterPro" id="IPR041588">
    <property type="entry name" value="Integrase_H2C2"/>
</dbReference>
<feature type="compositionally biased region" description="Pro residues" evidence="11">
    <location>
        <begin position="3106"/>
        <end position="3121"/>
    </location>
</feature>
<dbReference type="InterPro" id="IPR012337">
    <property type="entry name" value="RNaseH-like_sf"/>
</dbReference>
<dbReference type="Pfam" id="PF13650">
    <property type="entry name" value="Asp_protease_2"/>
    <property type="match status" value="1"/>
</dbReference>
<dbReference type="Gene3D" id="1.10.340.70">
    <property type="match status" value="1"/>
</dbReference>
<keyword evidence="10" id="KW-0175">Coiled coil</keyword>
<evidence type="ECO:0000256" key="6">
    <source>
        <dbReference type="ARBA" id="ARBA00022759"/>
    </source>
</evidence>
<dbReference type="InterPro" id="IPR001525">
    <property type="entry name" value="C5_MeTfrase"/>
</dbReference>
<dbReference type="PROSITE" id="PS50158">
    <property type="entry name" value="ZF_CCHC"/>
    <property type="match status" value="1"/>
</dbReference>
<dbReference type="InterPro" id="IPR008593">
    <property type="entry name" value="Dam_MeTrfase"/>
</dbReference>
<dbReference type="InterPro" id="IPR000953">
    <property type="entry name" value="Chromo/chromo_shadow_dom"/>
</dbReference>
<feature type="coiled-coil region" evidence="10">
    <location>
        <begin position="2541"/>
        <end position="2568"/>
    </location>
</feature>
<feature type="compositionally biased region" description="Pro residues" evidence="11">
    <location>
        <begin position="10"/>
        <end position="57"/>
    </location>
</feature>
<keyword evidence="7" id="KW-0378">Hydrolase</keyword>
<evidence type="ECO:0000259" key="15">
    <source>
        <dbReference type="PROSITE" id="PS50994"/>
    </source>
</evidence>
<dbReference type="InterPro" id="IPR021109">
    <property type="entry name" value="Peptidase_aspartic_dom_sf"/>
</dbReference>
<comment type="caution">
    <text evidence="16">The sequence shown here is derived from an EMBL/GenBank/DDBJ whole genome shotgun (WGS) entry which is preliminary data.</text>
</comment>
<dbReference type="SMART" id="SM00298">
    <property type="entry name" value="CHROMO"/>
    <property type="match status" value="1"/>
</dbReference>
<evidence type="ECO:0000256" key="8">
    <source>
        <dbReference type="ARBA" id="ARBA00022918"/>
    </source>
</evidence>
<keyword evidence="9" id="KW-0862">Zinc</keyword>
<dbReference type="Pfam" id="PF00145">
    <property type="entry name" value="DNA_methylase"/>
    <property type="match status" value="1"/>
</dbReference>
<dbReference type="PROSITE" id="PS50994">
    <property type="entry name" value="INTEGRASE"/>
    <property type="match status" value="1"/>
</dbReference>
<dbReference type="SUPFAM" id="SSF53335">
    <property type="entry name" value="S-adenosyl-L-methionine-dependent methyltransferases"/>
    <property type="match status" value="1"/>
</dbReference>
<dbReference type="SUPFAM" id="SSF54160">
    <property type="entry name" value="Chromo domain-like"/>
    <property type="match status" value="1"/>
</dbReference>
<dbReference type="Pfam" id="PF17917">
    <property type="entry name" value="RT_RNaseH"/>
    <property type="match status" value="1"/>
</dbReference>
<organism evidence="16 17">
    <name type="scientific">Cymbomonas tetramitiformis</name>
    <dbReference type="NCBI Taxonomy" id="36881"/>
    <lineage>
        <taxon>Eukaryota</taxon>
        <taxon>Viridiplantae</taxon>
        <taxon>Chlorophyta</taxon>
        <taxon>Pyramimonadophyceae</taxon>
        <taxon>Pyramimonadales</taxon>
        <taxon>Pyramimonadaceae</taxon>
        <taxon>Cymbomonas</taxon>
    </lineage>
</organism>
<proteinExistence type="predicted"/>
<dbReference type="Pfam" id="PF00385">
    <property type="entry name" value="Chromo"/>
    <property type="match status" value="1"/>
</dbReference>
<evidence type="ECO:0000256" key="2">
    <source>
        <dbReference type="ARBA" id="ARBA00022603"/>
    </source>
</evidence>
<feature type="compositionally biased region" description="Basic residues" evidence="11">
    <location>
        <begin position="617"/>
        <end position="626"/>
    </location>
</feature>
<dbReference type="CDD" id="cd09274">
    <property type="entry name" value="RNase_HI_RT_Ty3"/>
    <property type="match status" value="1"/>
</dbReference>
<feature type="region of interest" description="Disordered" evidence="11">
    <location>
        <begin position="857"/>
        <end position="902"/>
    </location>
</feature>
<feature type="compositionally biased region" description="Low complexity" evidence="11">
    <location>
        <begin position="1003"/>
        <end position="1060"/>
    </location>
</feature>
<feature type="compositionally biased region" description="Polar residues" evidence="11">
    <location>
        <begin position="973"/>
        <end position="983"/>
    </location>
</feature>
<feature type="region of interest" description="Disordered" evidence="11">
    <location>
        <begin position="3297"/>
        <end position="3354"/>
    </location>
</feature>
<dbReference type="InterPro" id="IPR016197">
    <property type="entry name" value="Chromo-like_dom_sf"/>
</dbReference>
<feature type="region of interest" description="Disordered" evidence="11">
    <location>
        <begin position="1938"/>
        <end position="2042"/>
    </location>
</feature>
<evidence type="ECO:0000256" key="11">
    <source>
        <dbReference type="SAM" id="MobiDB-lite"/>
    </source>
</evidence>
<dbReference type="PANTHER" id="PTHR37984">
    <property type="entry name" value="PROTEIN CBG26694"/>
    <property type="match status" value="1"/>
</dbReference>
<dbReference type="GO" id="GO:0003677">
    <property type="term" value="F:DNA binding"/>
    <property type="evidence" value="ECO:0007669"/>
    <property type="project" value="InterPro"/>
</dbReference>
<dbReference type="GO" id="GO:0004519">
    <property type="term" value="F:endonuclease activity"/>
    <property type="evidence" value="ECO:0007669"/>
    <property type="project" value="UniProtKB-KW"/>
</dbReference>
<dbReference type="GO" id="GO:0008270">
    <property type="term" value="F:zinc ion binding"/>
    <property type="evidence" value="ECO:0007669"/>
    <property type="project" value="UniProtKB-KW"/>
</dbReference>
<sequence length="3776" mass="417452">MSVVAAQPSTPLPFHTPLPLPAPPSAPTLPPTPTAVPTNPAPAPPPAHAPGPPPPARFPHSAAANPVHPAAAVNPVHSAAAANPVLSPSATPFVPGIVRLPQGTNLRASPDEVRLEHKTKEMVLKLVKSVTRFPRSASDTKSADKEGLLTQLEHYSHMVRKVFQEAIVIEALTTPSCTPSVSEYQASVSSLLWSFKEYTLQDQQRKFLERAAGTFGSEQAWHQRYGDLDVFFSDLAVCSLTQAYLENAHGEAIALKQAVSETAAEYFSRLETRMASVNFLAGRVPNCVEMTNLSMLSTYRRGLKYAPKVMRRLRAIHLDVSKPEEWERKAVADDIPGTHNALLKIREVAEEVESDIDTEAAQRRSQDRPPRAVSFANPPPRTPFYRRTPSSNRPALAMLENGPATTVAAAVTPLPPPPGLSRPDAPKVRRCFACGSAEHIVRNCTDEAKLKEWRANAPARLANSPGYVAAVVWAIEQQEDISSVDGVPEEFSEEVLALATCEDEQSYQTLAALAGIELVEGDGLPLTLSALEKRSEPVEPRRARGRRDPWGQRPHPKSVAFTSGTRLRRTYRSAGAPSPPRDDLSSHPLAGSTPFDEPSLPLDDGPAYTQARIEGRRGRRLPRHRPPIMGNNRGEPRDLRPRPRVVLPLPIYQSNLADPRKRLTAWHWKRDLYSLPLEVAMQKVRRALRKSPEAAKDLVDKMSERVRSRVHSGSRSPKERVNRANQLAERIRIAREPQDRKEGHQRIALWHLLSHDGRQQVPESSNTSSHDLYVAWRELSPAEQQKAIATSSPDSSPGSRLWEKEGARRAAARSSTSLCTLDTEVGTIPGTAGDVGLPGAWCSLHAVHQYKMRKLGPSPLGASPPSSSLAEPTAETTSSHHDNAPATPGGNPEGSSYCSEAEETSAPSSLCFTQQMTTVKTHEADEAPPCLDSHPIAEDPEVMEEESSVNSLCFTQQMAAAGTPQTRTDHQSSHQLAHNSPAGSPQHDEDPLTHGSLTNSVATHVSPTTSGTTHVSPTVSGTTHVSPTTSGTTHVSPTTSDTTHVSPTTSDTTHVSPTSSECTSAGTLLTASADNLVSHPPEDVDLLDEEFYAACRQTLEECREASDNLLPNLKCKSIRTDGGVQWKTDIEGTLAAAHDEEGPLLLVFYATLRGHTVKVLIDSGASDNFISEQSAKRCGLTTRAGSEMRVTLADGSVKITGATAYAKFNTHTTTGTYTENALALRILPLGIQVDVILGGRWLRSHSPVTLGYEGNGSVSFLRKSRSGKIGDRVTITGCSPGKASGDRSPKGTACAGLVDEVFLTPAQLKKYLVYAETQKLRGNDDPEIQPAWLMVAEKSPDDTASAFAATAIDSENAEPAADTEDAEVSPEWTLKFQDFWGEEYKKEMTTALPNIDGLRHDPQDEANINLDPELSKKGPPCQRIYKKSAEELRQLRERVETLMSKGYIRPSSSPYAAPCLMVPKPGNPKELRLVIDYRLLNRQTVKDKYPLPDIQMMFDEMQGAKFFSSFDAVDGFWQVPMAPGDVEKTAFTTQMGSYEWLVMPQGLQNSPSQYQRRMQRALGHLPFVRIFIDDVVVFSNTAAEHYEHVKQLLLTCREKGVFLKRSKCQLLKKSLRFLGHCISADGCRPQHDKVAAVRDWPELETVTHVRQFLGLAGYYRRFIHCFSEIAQPLTRLTKSDVPWEWGPMQQWAFEELKKALTSAPVLALPNIKGAADGTAPFVVQTDASGIALGGVLMQDNGDGLGLRVIAYESRQFSAAEQNYHTGERELGALHHCTTVTWRHYLIFTNFRIQGDHRPLEWLMEPGRELSRRQARWYMDLVEVGVPRMEYIKGALLLVPDALSRRPDFKDKDVREGLKEAGVIDPTSDLPKDPLATLESECFSSSPPAAHPHWAQTVDCWLSAVETLSVAEQAMDMGETIALVNPKLYKGMKEDHLDFDMPDWPEADSAKPTEAPHQTPDRAPPQIRITRSMSRAGRASTTPAPPQLASPKTRTPSRADASEAPTEKVQSSPPPQQAPQQSAPSPALHPQKRQTPPEDSQNWRVRAEYSSKYAEKFGPFDVDACCDFGGRNRQADRFWTDCLSEKWRGLRVWCNPPYNSKHITVEAILNKYIAEWKADPENTSAVFVLPDHQSKLPAWRKLFRKANMQIVEVIPTHDDKGEPNQFFENPDGKAFDLRWPVLIVHAPSAKPQPARVRHPRTAPAVIRTGEAAAFRDATSQQSDSKFLRALKAEYTREGTLRSLREKVKAAPHQCLQDFRLVGEVVWRTAAGRYQLVLGEDSPLREVVIRHAHESLSSGHTGRDKTLERVLRRFYWRGAAEDVGTWVTSCAVCQSVRPRGTYPDGLLNPHSIPNRPWQDVAVDFVTGLPVSERGNDAFVAFTCKLTKMVHVVPMNFGDSSAAVVARIYFDSVWRLHGAPMKIVSDRDPRFQDAFWQELMRLMGVKVARTTPYNPRSDGQAEHSNRVIEDMLRSFVDANVEDWDLFTTNVEFAINDSRSESTGFTPFELVFGFSPLSQLDLFLEAAQSTAGRRTGGVGTAHEVAVKFSSQLRDARQRLELAQQRQREQFDRRHGQREYAVGDLVWIEAKHLTEKVMDRSICRKLTKRWHGPVPVTERFFSDIQMTMPEADRGAPVAYRLRLPPHWRIHDVFAQHRLKPYTSGQDAFAARDHLAVPEEVVVDGQKEAHVERILARRVRSVRGKEVEEWKVRWTGYSKAHDQWRTRDKLERGSPLQQLREFEQARLHMEAQVRDEATRRREQRGRHSAQAGMTLAHLITNPCDELDQLEQMEDDIPLPWERQERVEDGSLALVTELLAIQAKTTRTPRILVLFSGTGSVEREFLNCFPSASVVTLDSGHIWQPTHVCDILQWDYKQYPPGFFDVIWASPPCRQYSQARTTGGPPDLPQADKIVRRALQIIDYLEPKYWFMENPRDGQPVLTQRLLSLDLTRSRLEQVDLRVYTPCQHSCYDNFSDIYASATLKTRFRFQVAPFFLKVVPWEVLAAVQALDISAMLSRGLASSGAATSAETPPPGDPQSSAQGALTADQTLEAGAADSVTPPVSLTVAKAAPAEPPTQGPLNMMVARRRQSMESVVHGGGDPESERRVPSPRNSPPGPPSDPPPDPPGDPDRGPEPSYPQYPEVRALFVTHDGGSLWVHQSAGVRGAATVSLPRDERRRAGVQGDTILFTIMHMLGAPLTAYARMGGRLHHAPLPLNNPRVETWVLMVDREIMDMAMGDPAAANVRSTSMGQPVWEWIPATARESEMLHFDQDGLAAWSEVSNSDWYRSMSVVAAQPPTPMPFHTPLPLPAPSPAPAPPPIPGPPTSALPPAPPAVPTNFAPALPPAHAPGPPPSARFPHSASANPILSPSAAPFVPGVIRLPQGTNLRASSDEVRQEHKVKEMVLKLVKGVTKFPRSAADTKSADKDGLLAQLEHYSNLVRKTFQETIVVEALATPSCTPTVSEYQASVSGLLWSFKEYTLQDQQKRFLERAAGIFGSDQAWHQRYVDLDVFFSDLAVCSLTQGYLENTHGEAIALKQAPSETAAEYFSRLETRMASVNFLAGRVPNCVEMSNLSMLSTYRRGLKYALKVMRRLRTINLDVSKPEEWERKAASDDIPGTHNALLKIREIAEEVENDIDTEAAQRPLAMLENGPTTAAAAAVTPLPPPPGLSRTDTPRVRRCFACGSTEHIVRNCTDEAKLKEWRANAPARLANSPGFVAAVVWAIEQQEDLSRVDGVPEEFSEEVLALASCEDEQGYQTLAALAGIELVEGDGLPPVEDDE</sequence>
<dbReference type="EC" id="2.7.7.49" evidence="1"/>
<evidence type="ECO:0000259" key="13">
    <source>
        <dbReference type="PROSITE" id="PS50158"/>
    </source>
</evidence>
<feature type="region of interest" description="Disordered" evidence="11">
    <location>
        <begin position="1"/>
        <end position="63"/>
    </location>
</feature>
<dbReference type="SMART" id="SM00343">
    <property type="entry name" value="ZnF_C2HC"/>
    <property type="match status" value="2"/>
</dbReference>
<keyword evidence="9" id="KW-0479">Metal-binding</keyword>
<dbReference type="GO" id="GO:0009307">
    <property type="term" value="P:DNA restriction-modification system"/>
    <property type="evidence" value="ECO:0007669"/>
    <property type="project" value="InterPro"/>
</dbReference>
<feature type="region of interest" description="Disordered" evidence="11">
    <location>
        <begin position="920"/>
        <end position="1062"/>
    </location>
</feature>
<dbReference type="InterPro" id="IPR036397">
    <property type="entry name" value="RNaseH_sf"/>
</dbReference>
<feature type="region of interest" description="Disordered" evidence="11">
    <location>
        <begin position="354"/>
        <end position="391"/>
    </location>
</feature>
<dbReference type="InterPro" id="IPR023780">
    <property type="entry name" value="Chromo_domain"/>
</dbReference>
<dbReference type="FunFam" id="1.10.340.70:FF:000001">
    <property type="entry name" value="Retrovirus-related Pol polyprotein from transposon gypsy-like Protein"/>
    <property type="match status" value="1"/>
</dbReference>
<evidence type="ECO:0000256" key="4">
    <source>
        <dbReference type="ARBA" id="ARBA00022695"/>
    </source>
</evidence>
<dbReference type="CDD" id="cd01647">
    <property type="entry name" value="RT_LTR"/>
    <property type="match status" value="1"/>
</dbReference>
<feature type="compositionally biased region" description="Acidic residues" evidence="11">
    <location>
        <begin position="938"/>
        <end position="947"/>
    </location>
</feature>
<dbReference type="EMBL" id="LGRX02000062">
    <property type="protein sequence ID" value="KAK3289671.1"/>
    <property type="molecule type" value="Genomic_DNA"/>
</dbReference>
<dbReference type="Pfam" id="PF00078">
    <property type="entry name" value="RVT_1"/>
    <property type="match status" value="1"/>
</dbReference>
<keyword evidence="17" id="KW-1185">Reference proteome</keyword>
<dbReference type="FunFam" id="3.30.70.270:FF:000020">
    <property type="entry name" value="Transposon Tf2-6 polyprotein-like Protein"/>
    <property type="match status" value="1"/>
</dbReference>
<feature type="region of interest" description="Disordered" evidence="11">
    <location>
        <begin position="530"/>
        <end position="641"/>
    </location>
</feature>
<reference evidence="16 17" key="1">
    <citation type="journal article" date="2015" name="Genome Biol. Evol.">
        <title>Comparative Genomics of a Bacterivorous Green Alga Reveals Evolutionary Causalities and Consequences of Phago-Mixotrophic Mode of Nutrition.</title>
        <authorList>
            <person name="Burns J.A."/>
            <person name="Paasch A."/>
            <person name="Narechania A."/>
            <person name="Kim E."/>
        </authorList>
    </citation>
    <scope>NUCLEOTIDE SEQUENCE [LARGE SCALE GENOMIC DNA]</scope>
    <source>
        <strain evidence="16 17">PLY_AMNH</strain>
    </source>
</reference>
<feature type="region of interest" description="Disordered" evidence="11">
    <location>
        <begin position="703"/>
        <end position="724"/>
    </location>
</feature>
<dbReference type="PROSITE" id="PS50013">
    <property type="entry name" value="CHROMO_2"/>
    <property type="match status" value="1"/>
</dbReference>
<dbReference type="GO" id="GO:0032259">
    <property type="term" value="P:methylation"/>
    <property type="evidence" value="ECO:0007669"/>
    <property type="project" value="UniProtKB-KW"/>
</dbReference>
<feature type="region of interest" description="Disordered" evidence="11">
    <location>
        <begin position="3018"/>
        <end position="3037"/>
    </location>
</feature>
<keyword evidence="6" id="KW-0255">Endonuclease</keyword>
<feature type="compositionally biased region" description="Pro residues" evidence="11">
    <location>
        <begin position="3297"/>
        <end position="3330"/>
    </location>
</feature>
<dbReference type="Gene3D" id="3.30.420.10">
    <property type="entry name" value="Ribonuclease H-like superfamily/Ribonuclease H"/>
    <property type="match status" value="1"/>
</dbReference>
<evidence type="ECO:0000256" key="7">
    <source>
        <dbReference type="ARBA" id="ARBA00022801"/>
    </source>
</evidence>
<dbReference type="SUPFAM" id="SSF53098">
    <property type="entry name" value="Ribonuclease H-like"/>
    <property type="match status" value="1"/>
</dbReference>
<evidence type="ECO:0000256" key="3">
    <source>
        <dbReference type="ARBA" id="ARBA00022679"/>
    </source>
</evidence>
<dbReference type="Proteomes" id="UP001190700">
    <property type="component" value="Unassembled WGS sequence"/>
</dbReference>
<feature type="domain" description="Reverse transcriptase" evidence="14">
    <location>
        <begin position="1443"/>
        <end position="1622"/>
    </location>
</feature>
<evidence type="ECO:0000313" key="17">
    <source>
        <dbReference type="Proteomes" id="UP001190700"/>
    </source>
</evidence>
<feature type="domain" description="CCHC-type" evidence="13">
    <location>
        <begin position="3674"/>
        <end position="3691"/>
    </location>
</feature>
<dbReference type="InterPro" id="IPR043502">
    <property type="entry name" value="DNA/RNA_pol_sf"/>
</dbReference>
<dbReference type="SUPFAM" id="SSF50630">
    <property type="entry name" value="Acid proteases"/>
    <property type="match status" value="1"/>
</dbReference>
<keyword evidence="8" id="KW-0695">RNA-directed DNA polymerase</keyword>
<dbReference type="Gene3D" id="2.40.70.10">
    <property type="entry name" value="Acid Proteases"/>
    <property type="match status" value="1"/>
</dbReference>
<dbReference type="InterPro" id="IPR041373">
    <property type="entry name" value="RT_RNaseH"/>
</dbReference>
<evidence type="ECO:0000256" key="9">
    <source>
        <dbReference type="PROSITE-ProRule" id="PRU00047"/>
    </source>
</evidence>
<dbReference type="GO" id="GO:0009007">
    <property type="term" value="F:site-specific DNA-methyltransferase (adenine-specific) activity"/>
    <property type="evidence" value="ECO:0007669"/>
    <property type="project" value="InterPro"/>
</dbReference>
<accession>A0AAE0H643</accession>
<dbReference type="Pfam" id="PF05869">
    <property type="entry name" value="Dam"/>
    <property type="match status" value="1"/>
</dbReference>
<dbReference type="GO" id="GO:0003964">
    <property type="term" value="F:RNA-directed DNA polymerase activity"/>
    <property type="evidence" value="ECO:0007669"/>
    <property type="project" value="UniProtKB-KW"/>
</dbReference>
<dbReference type="InterPro" id="IPR000477">
    <property type="entry name" value="RT_dom"/>
</dbReference>
<feature type="compositionally biased region" description="Basic and acidic residues" evidence="11">
    <location>
        <begin position="360"/>
        <end position="370"/>
    </location>
</feature>
<dbReference type="PROSITE" id="PS50878">
    <property type="entry name" value="RT_POL"/>
    <property type="match status" value="1"/>
</dbReference>
<keyword evidence="4" id="KW-0548">Nucleotidyltransferase</keyword>
<dbReference type="SUPFAM" id="SSF56672">
    <property type="entry name" value="DNA/RNA polymerases"/>
    <property type="match status" value="1"/>
</dbReference>
<dbReference type="Pfam" id="PF17921">
    <property type="entry name" value="Integrase_H2C2"/>
    <property type="match status" value="1"/>
</dbReference>
<evidence type="ECO:0000256" key="1">
    <source>
        <dbReference type="ARBA" id="ARBA00012493"/>
    </source>
</evidence>
<feature type="compositionally biased region" description="Polar residues" evidence="11">
    <location>
        <begin position="2032"/>
        <end position="2042"/>
    </location>
</feature>
<feature type="domain" description="Integrase catalytic" evidence="15">
    <location>
        <begin position="2350"/>
        <end position="2511"/>
    </location>
</feature>
<keyword evidence="3" id="KW-0808">Transferase</keyword>
<feature type="compositionally biased region" description="Low complexity" evidence="11">
    <location>
        <begin position="857"/>
        <end position="870"/>
    </location>
</feature>